<name>A0A836KX10_9TRYP</name>
<protein>
    <recommendedName>
        <fullName evidence="4">Peroxisome biogenesis protein 22</fullName>
    </recommendedName>
</protein>
<dbReference type="GO" id="GO:0007031">
    <property type="term" value="P:peroxisome organization"/>
    <property type="evidence" value="ECO:0007669"/>
    <property type="project" value="InterPro"/>
</dbReference>
<dbReference type="EMBL" id="JAFJZO010000036">
    <property type="protein sequence ID" value="KAG5490189.1"/>
    <property type="molecule type" value="Genomic_DNA"/>
</dbReference>
<dbReference type="AlphaFoldDB" id="A0A836KX10"/>
<dbReference type="RefSeq" id="XP_067752517.1">
    <property type="nucleotide sequence ID" value="XM_067896360.1"/>
</dbReference>
<evidence type="ECO:0000256" key="1">
    <source>
        <dbReference type="SAM" id="Phobius"/>
    </source>
</evidence>
<dbReference type="PANTHER" id="PTHR34126">
    <property type="entry name" value="PEROXISOME BIOGENESIS PROTEIN 22"/>
    <property type="match status" value="1"/>
</dbReference>
<organism evidence="2 3">
    <name type="scientific">Porcisia hertigi</name>
    <dbReference type="NCBI Taxonomy" id="2761500"/>
    <lineage>
        <taxon>Eukaryota</taxon>
        <taxon>Discoba</taxon>
        <taxon>Euglenozoa</taxon>
        <taxon>Kinetoplastea</taxon>
        <taxon>Metakinetoplastina</taxon>
        <taxon>Trypanosomatida</taxon>
        <taxon>Trypanosomatidae</taxon>
        <taxon>Leishmaniinae</taxon>
        <taxon>Porcisia</taxon>
    </lineage>
</organism>
<accession>A0A836KX10</accession>
<dbReference type="GeneID" id="94286437"/>
<keyword evidence="1" id="KW-1133">Transmembrane helix</keyword>
<keyword evidence="3" id="KW-1185">Reference proteome</keyword>
<evidence type="ECO:0000313" key="2">
    <source>
        <dbReference type="EMBL" id="KAG5490189.1"/>
    </source>
</evidence>
<reference evidence="2 3" key="1">
    <citation type="submission" date="2021-02" db="EMBL/GenBank/DDBJ databases">
        <title>Porcisia hertigi Genome sequencing and assembly.</title>
        <authorList>
            <person name="Almutairi H."/>
            <person name="Gatherer D."/>
        </authorList>
    </citation>
    <scope>NUCLEOTIDE SEQUENCE [LARGE SCALE GENOMIC DNA]</scope>
    <source>
        <strain evidence="2 3">C119</strain>
    </source>
</reference>
<dbReference type="InterPro" id="IPR037485">
    <property type="entry name" value="PEX22"/>
</dbReference>
<evidence type="ECO:0000313" key="3">
    <source>
        <dbReference type="Proteomes" id="UP000674318"/>
    </source>
</evidence>
<dbReference type="Proteomes" id="UP000674318">
    <property type="component" value="Unassembled WGS sequence"/>
</dbReference>
<sequence>MVRVIRRSFLEEVSERLPVSTTTLVAIVVGAVSLYIFYRRKGPVQRPPGDPRRSLSAPRDGGETCNALARIKQKAFIGKKVCIAWEVLHDGKSWKAQGKALDILRLYAFSSEVYLMCRIQGADDKKRILSLIKAVDGIERHRVLFCTTEKGYEAFTRQIDPSLLVTNDAAQVTFLKRIIETLVLVGGDCVVASNVACVPSVEAISIDLE</sequence>
<keyword evidence="1" id="KW-0472">Membrane</keyword>
<gene>
    <name evidence="2" type="ORF">JKF63_00308</name>
</gene>
<dbReference type="PANTHER" id="PTHR34126:SF1">
    <property type="entry name" value="PEROXISOME BIOGENESIS PROTEIN 22"/>
    <property type="match status" value="1"/>
</dbReference>
<dbReference type="KEGG" id="phet:94286437"/>
<proteinExistence type="predicted"/>
<feature type="transmembrane region" description="Helical" evidence="1">
    <location>
        <begin position="17"/>
        <end position="38"/>
    </location>
</feature>
<dbReference type="OrthoDB" id="77656at2759"/>
<keyword evidence="1" id="KW-0812">Transmembrane</keyword>
<evidence type="ECO:0008006" key="4">
    <source>
        <dbReference type="Google" id="ProtNLM"/>
    </source>
</evidence>
<dbReference type="Pfam" id="PF22978">
    <property type="entry name" value="HAD_Pex22"/>
    <property type="match status" value="1"/>
</dbReference>
<comment type="caution">
    <text evidence="2">The sequence shown here is derived from an EMBL/GenBank/DDBJ whole genome shotgun (WGS) entry which is preliminary data.</text>
</comment>